<dbReference type="EMBL" id="FPHM01000327">
    <property type="protein sequence ID" value="SFV71894.1"/>
    <property type="molecule type" value="Genomic_DNA"/>
</dbReference>
<dbReference type="NCBIfam" id="TIGR03840">
    <property type="entry name" value="TMPT_Se_Te"/>
    <property type="match status" value="1"/>
</dbReference>
<evidence type="ECO:0000256" key="8">
    <source>
        <dbReference type="ARBA" id="ARBA00022691"/>
    </source>
</evidence>
<dbReference type="InterPro" id="IPR022474">
    <property type="entry name" value="Thiopur_S-MeTfrase_Se/Te_detox"/>
</dbReference>
<dbReference type="InterPro" id="IPR008854">
    <property type="entry name" value="TPMT"/>
</dbReference>
<dbReference type="SUPFAM" id="SSF53335">
    <property type="entry name" value="S-adenosyl-L-methionine-dependent methyltransferases"/>
    <property type="match status" value="1"/>
</dbReference>
<evidence type="ECO:0000256" key="3">
    <source>
        <dbReference type="ARBA" id="ARBA00008145"/>
    </source>
</evidence>
<dbReference type="GO" id="GO:0032259">
    <property type="term" value="P:methylation"/>
    <property type="evidence" value="ECO:0007669"/>
    <property type="project" value="UniProtKB-KW"/>
</dbReference>
<gene>
    <name evidence="9" type="ORF">MNB_SV-13-1232</name>
</gene>
<dbReference type="AlphaFoldDB" id="A0A1W1D1D5"/>
<evidence type="ECO:0000256" key="1">
    <source>
        <dbReference type="ARBA" id="ARBA00000903"/>
    </source>
</evidence>
<keyword evidence="5" id="KW-0963">Cytoplasm</keyword>
<keyword evidence="6 9" id="KW-0489">Methyltransferase</keyword>
<organism evidence="9">
    <name type="scientific">hydrothermal vent metagenome</name>
    <dbReference type="NCBI Taxonomy" id="652676"/>
    <lineage>
        <taxon>unclassified sequences</taxon>
        <taxon>metagenomes</taxon>
        <taxon>ecological metagenomes</taxon>
    </lineage>
</organism>
<dbReference type="GO" id="GO:0010038">
    <property type="term" value="P:response to metal ion"/>
    <property type="evidence" value="ECO:0007669"/>
    <property type="project" value="InterPro"/>
</dbReference>
<dbReference type="Pfam" id="PF05724">
    <property type="entry name" value="TPMT"/>
    <property type="match status" value="1"/>
</dbReference>
<dbReference type="Gene3D" id="3.40.50.150">
    <property type="entry name" value="Vaccinia Virus protein VP39"/>
    <property type="match status" value="1"/>
</dbReference>
<evidence type="ECO:0000256" key="4">
    <source>
        <dbReference type="ARBA" id="ARBA00011905"/>
    </source>
</evidence>
<accession>A0A1W1D1D5</accession>
<dbReference type="InterPro" id="IPR029063">
    <property type="entry name" value="SAM-dependent_MTases_sf"/>
</dbReference>
<evidence type="ECO:0000256" key="5">
    <source>
        <dbReference type="ARBA" id="ARBA00022490"/>
    </source>
</evidence>
<dbReference type="InterPro" id="IPR025835">
    <property type="entry name" value="Thiopurine_S-MeTrfase"/>
</dbReference>
<name>A0A1W1D1D5_9ZZZZ</name>
<evidence type="ECO:0000256" key="6">
    <source>
        <dbReference type="ARBA" id="ARBA00022603"/>
    </source>
</evidence>
<sequence length="211" mass="23967">MNENTLWIERWKNKEIGFNQSEANPFMIKHFASLNLKKGDSILVPLCGKSIDMLWLLAQGYKVRGIELSEEAVIQFFAELGKEAKVSTLGELLCYSSDDIHIYVGDIFKVTAQILGKVDAIYDRASLVALTKDLRIDYAKHLRSITNNAPQLLLCFEYEQSLMNRSPYSVDEEEVKSHYAKHYNVKMLCKEKIVGGFKGKLPASDVVWLLG</sequence>
<keyword evidence="8" id="KW-0949">S-adenosyl-L-methionine</keyword>
<dbReference type="PANTHER" id="PTHR10259">
    <property type="entry name" value="THIOPURINE S-METHYLTRANSFERASE"/>
    <property type="match status" value="1"/>
</dbReference>
<dbReference type="GO" id="GO:0008119">
    <property type="term" value="F:thiopurine S-methyltransferase activity"/>
    <property type="evidence" value="ECO:0007669"/>
    <property type="project" value="UniProtKB-EC"/>
</dbReference>
<evidence type="ECO:0000256" key="2">
    <source>
        <dbReference type="ARBA" id="ARBA00004496"/>
    </source>
</evidence>
<dbReference type="GO" id="GO:0005737">
    <property type="term" value="C:cytoplasm"/>
    <property type="evidence" value="ECO:0007669"/>
    <property type="project" value="UniProtKB-SubCell"/>
</dbReference>
<dbReference type="EC" id="2.1.1.67" evidence="4"/>
<keyword evidence="7 9" id="KW-0808">Transferase</keyword>
<dbReference type="FunFam" id="3.40.50.150:FF:000101">
    <property type="entry name" value="Thiopurine S-methyltransferase"/>
    <property type="match status" value="1"/>
</dbReference>
<evidence type="ECO:0000256" key="7">
    <source>
        <dbReference type="ARBA" id="ARBA00022679"/>
    </source>
</evidence>
<dbReference type="PANTHER" id="PTHR10259:SF11">
    <property type="entry name" value="THIOPURINE S-METHYLTRANSFERASE"/>
    <property type="match status" value="1"/>
</dbReference>
<comment type="catalytic activity">
    <reaction evidence="1">
        <text>S-adenosyl-L-methionine + a thiopurine = S-adenosyl-L-homocysteine + a thiopurine S-methylether.</text>
        <dbReference type="EC" id="2.1.1.67"/>
    </reaction>
</comment>
<comment type="similarity">
    <text evidence="3">Belongs to the class I-like SAM-binding methyltransferase superfamily. TPMT family.</text>
</comment>
<dbReference type="PROSITE" id="PS51585">
    <property type="entry name" value="SAM_MT_TPMT"/>
    <property type="match status" value="1"/>
</dbReference>
<dbReference type="HAMAP" id="MF_00812">
    <property type="entry name" value="Thiopur_methtran"/>
    <property type="match status" value="1"/>
</dbReference>
<protein>
    <recommendedName>
        <fullName evidence="4">thiopurine S-methyltransferase</fullName>
        <ecNumber evidence="4">2.1.1.67</ecNumber>
    </recommendedName>
</protein>
<comment type="subcellular location">
    <subcellularLocation>
        <location evidence="2">Cytoplasm</location>
    </subcellularLocation>
</comment>
<evidence type="ECO:0000313" key="9">
    <source>
        <dbReference type="EMBL" id="SFV71894.1"/>
    </source>
</evidence>
<reference evidence="9" key="1">
    <citation type="submission" date="2016-10" db="EMBL/GenBank/DDBJ databases">
        <authorList>
            <person name="de Groot N.N."/>
        </authorList>
    </citation>
    <scope>NUCLEOTIDE SEQUENCE</scope>
</reference>
<dbReference type="PIRSF" id="PIRSF023956">
    <property type="entry name" value="Thiopurine_S-methyltransferase"/>
    <property type="match status" value="1"/>
</dbReference>
<proteinExistence type="inferred from homology"/>